<accession>A0A3B5R4T0</accession>
<sequence length="78" mass="8873">LFSTSMHNILRHHNRTPLLHTPTNYLILSLAVTDLLLGSLVLPFSTILSLSSFYGNIKTLHKSKNNKRKVCFHNKTSK</sequence>
<protein>
    <recommendedName>
        <fullName evidence="4">G-protein coupled receptors family 1 profile domain-containing protein</fullName>
    </recommendedName>
</protein>
<evidence type="ECO:0000313" key="2">
    <source>
        <dbReference type="Ensembl" id="ENSXMAP00000038254.1"/>
    </source>
</evidence>
<feature type="transmembrane region" description="Helical" evidence="1">
    <location>
        <begin position="25"/>
        <end position="54"/>
    </location>
</feature>
<keyword evidence="1" id="KW-1133">Transmembrane helix</keyword>
<dbReference type="AlphaFoldDB" id="A0A3B5R4T0"/>
<evidence type="ECO:0000256" key="1">
    <source>
        <dbReference type="SAM" id="Phobius"/>
    </source>
</evidence>
<keyword evidence="3" id="KW-1185">Reference proteome</keyword>
<proteinExistence type="predicted"/>
<evidence type="ECO:0008006" key="4">
    <source>
        <dbReference type="Google" id="ProtNLM"/>
    </source>
</evidence>
<dbReference type="InParanoid" id="A0A3B5R4T0"/>
<keyword evidence="1" id="KW-0472">Membrane</keyword>
<keyword evidence="1" id="KW-0812">Transmembrane</keyword>
<dbReference type="SUPFAM" id="SSF81321">
    <property type="entry name" value="Family A G protein-coupled receptor-like"/>
    <property type="match status" value="1"/>
</dbReference>
<reference evidence="2" key="4">
    <citation type="submission" date="2025-09" db="UniProtKB">
        <authorList>
            <consortium name="Ensembl"/>
        </authorList>
    </citation>
    <scope>IDENTIFICATION</scope>
    <source>
        <strain evidence="2">JP 163 A</strain>
    </source>
</reference>
<reference evidence="2" key="3">
    <citation type="submission" date="2025-08" db="UniProtKB">
        <authorList>
            <consortium name="Ensembl"/>
        </authorList>
    </citation>
    <scope>IDENTIFICATION</scope>
    <source>
        <strain evidence="2">JP 163 A</strain>
    </source>
</reference>
<dbReference type="Proteomes" id="UP000002852">
    <property type="component" value="Unassembled WGS sequence"/>
</dbReference>
<dbReference type="Gene3D" id="1.20.1070.10">
    <property type="entry name" value="Rhodopsin 7-helix transmembrane proteins"/>
    <property type="match status" value="1"/>
</dbReference>
<reference evidence="3" key="1">
    <citation type="submission" date="2012-01" db="EMBL/GenBank/DDBJ databases">
        <authorList>
            <person name="Walter R."/>
            <person name="Schartl M."/>
            <person name="Warren W."/>
        </authorList>
    </citation>
    <scope>NUCLEOTIDE SEQUENCE [LARGE SCALE GENOMIC DNA]</scope>
    <source>
        <strain evidence="3">JP 163 A</strain>
    </source>
</reference>
<reference evidence="3" key="2">
    <citation type="journal article" date="2013" name="Nat. Genet.">
        <title>The genome of the platyfish, Xiphophorus maculatus, provides insights into evolutionary adaptation and several complex traits.</title>
        <authorList>
            <person name="Schartl M."/>
            <person name="Walter R.B."/>
            <person name="Shen Y."/>
            <person name="Garcia T."/>
            <person name="Catchen J."/>
            <person name="Amores A."/>
            <person name="Braasch I."/>
            <person name="Chalopin D."/>
            <person name="Volff J.N."/>
            <person name="Lesch K.P."/>
            <person name="Bisazza A."/>
            <person name="Minx P."/>
            <person name="Hillier L."/>
            <person name="Wilson R.K."/>
            <person name="Fuerstenberg S."/>
            <person name="Boore J."/>
            <person name="Searle S."/>
            <person name="Postlethwait J.H."/>
            <person name="Warren W.C."/>
        </authorList>
    </citation>
    <scope>NUCLEOTIDE SEQUENCE [LARGE SCALE GENOMIC DNA]</scope>
    <source>
        <strain evidence="3">JP 163 A</strain>
    </source>
</reference>
<evidence type="ECO:0000313" key="3">
    <source>
        <dbReference type="Proteomes" id="UP000002852"/>
    </source>
</evidence>
<organism evidence="2 3">
    <name type="scientific">Xiphophorus maculatus</name>
    <name type="common">Southern platyfish</name>
    <name type="synonym">Platypoecilus maculatus</name>
    <dbReference type="NCBI Taxonomy" id="8083"/>
    <lineage>
        <taxon>Eukaryota</taxon>
        <taxon>Metazoa</taxon>
        <taxon>Chordata</taxon>
        <taxon>Craniata</taxon>
        <taxon>Vertebrata</taxon>
        <taxon>Euteleostomi</taxon>
        <taxon>Actinopterygii</taxon>
        <taxon>Neopterygii</taxon>
        <taxon>Teleostei</taxon>
        <taxon>Neoteleostei</taxon>
        <taxon>Acanthomorphata</taxon>
        <taxon>Ovalentaria</taxon>
        <taxon>Atherinomorphae</taxon>
        <taxon>Cyprinodontiformes</taxon>
        <taxon>Poeciliidae</taxon>
        <taxon>Poeciliinae</taxon>
        <taxon>Xiphophorus</taxon>
    </lineage>
</organism>
<name>A0A3B5R4T0_XIPMA</name>
<dbReference type="Ensembl" id="ENSXMAT00000041959.1">
    <property type="protein sequence ID" value="ENSXMAP00000038254.1"/>
    <property type="gene ID" value="ENSXMAG00000022656.1"/>
</dbReference>